<keyword evidence="3" id="KW-0853">WD repeat</keyword>
<dbReference type="PANTHER" id="PTHR12442">
    <property type="entry name" value="DYNEIN INTERMEDIATE CHAIN"/>
    <property type="match status" value="1"/>
</dbReference>
<organism evidence="6 7">
    <name type="scientific">Powellomyces hirtus</name>
    <dbReference type="NCBI Taxonomy" id="109895"/>
    <lineage>
        <taxon>Eukaryota</taxon>
        <taxon>Fungi</taxon>
        <taxon>Fungi incertae sedis</taxon>
        <taxon>Chytridiomycota</taxon>
        <taxon>Chytridiomycota incertae sedis</taxon>
        <taxon>Chytridiomycetes</taxon>
        <taxon>Spizellomycetales</taxon>
        <taxon>Powellomycetaceae</taxon>
        <taxon>Powellomyces</taxon>
    </lineage>
</organism>
<name>A0A507EEI8_9FUNG</name>
<dbReference type="AlphaFoldDB" id="A0A507EEI8"/>
<feature type="region of interest" description="Disordered" evidence="5">
    <location>
        <begin position="656"/>
        <end position="681"/>
    </location>
</feature>
<dbReference type="Gene3D" id="2.130.10.10">
    <property type="entry name" value="YVTN repeat-like/Quinoprotein amine dehydrogenase"/>
    <property type="match status" value="2"/>
</dbReference>
<dbReference type="InterPro" id="IPR001680">
    <property type="entry name" value="WD40_rpt"/>
</dbReference>
<dbReference type="PANTHER" id="PTHR12442:SF5">
    <property type="entry name" value="DYNEIN AXONEMAL INTERMEDIATE CHAIN 3"/>
    <property type="match status" value="1"/>
</dbReference>
<comment type="caution">
    <text evidence="6">The sequence shown here is derived from an EMBL/GenBank/DDBJ whole genome shotgun (WGS) entry which is preliminary data.</text>
</comment>
<dbReference type="EMBL" id="QEAQ01000003">
    <property type="protein sequence ID" value="TPX62281.1"/>
    <property type="molecule type" value="Genomic_DNA"/>
</dbReference>
<reference evidence="6 7" key="1">
    <citation type="journal article" date="2019" name="Sci. Rep.">
        <title>Comparative genomics of chytrid fungi reveal insights into the obligate biotrophic and pathogenic lifestyle of Synchytrium endobioticum.</title>
        <authorList>
            <person name="van de Vossenberg B.T.L.H."/>
            <person name="Warris S."/>
            <person name="Nguyen H.D.T."/>
            <person name="van Gent-Pelzer M.P.E."/>
            <person name="Joly D.L."/>
            <person name="van de Geest H.C."/>
            <person name="Bonants P.J.M."/>
            <person name="Smith D.S."/>
            <person name="Levesque C.A."/>
            <person name="van der Lee T.A.J."/>
        </authorList>
    </citation>
    <scope>NUCLEOTIDE SEQUENCE [LARGE SCALE GENOMIC DNA]</scope>
    <source>
        <strain evidence="6 7">CBS 809.83</strain>
    </source>
</reference>
<comment type="subcellular location">
    <subcellularLocation>
        <location evidence="1">Cytoplasm</location>
    </subcellularLocation>
</comment>
<dbReference type="SMART" id="SM00320">
    <property type="entry name" value="WD40"/>
    <property type="match status" value="3"/>
</dbReference>
<evidence type="ECO:0000256" key="1">
    <source>
        <dbReference type="ARBA" id="ARBA00004496"/>
    </source>
</evidence>
<protein>
    <recommendedName>
        <fullName evidence="8">WD repeat-containing protein 63</fullName>
    </recommendedName>
</protein>
<feature type="region of interest" description="Disordered" evidence="5">
    <location>
        <begin position="1"/>
        <end position="82"/>
    </location>
</feature>
<feature type="compositionally biased region" description="Low complexity" evidence="5">
    <location>
        <begin position="31"/>
        <end position="45"/>
    </location>
</feature>
<evidence type="ECO:0000256" key="3">
    <source>
        <dbReference type="ARBA" id="ARBA00022574"/>
    </source>
</evidence>
<dbReference type="InterPro" id="IPR050687">
    <property type="entry name" value="Dynein_IC"/>
</dbReference>
<dbReference type="SUPFAM" id="SSF50978">
    <property type="entry name" value="WD40 repeat-like"/>
    <property type="match status" value="1"/>
</dbReference>
<keyword evidence="4" id="KW-0677">Repeat</keyword>
<dbReference type="GO" id="GO:0045504">
    <property type="term" value="F:dynein heavy chain binding"/>
    <property type="evidence" value="ECO:0007669"/>
    <property type="project" value="TreeGrafter"/>
</dbReference>
<gene>
    <name evidence="6" type="ORF">PhCBS80983_g00515</name>
</gene>
<dbReference type="InterPro" id="IPR036322">
    <property type="entry name" value="WD40_repeat_dom_sf"/>
</dbReference>
<dbReference type="GO" id="GO:0060294">
    <property type="term" value="P:cilium movement involved in cell motility"/>
    <property type="evidence" value="ECO:0007669"/>
    <property type="project" value="TreeGrafter"/>
</dbReference>
<accession>A0A507EEI8</accession>
<evidence type="ECO:0000256" key="5">
    <source>
        <dbReference type="SAM" id="MobiDB-lite"/>
    </source>
</evidence>
<feature type="region of interest" description="Disordered" evidence="5">
    <location>
        <begin position="513"/>
        <end position="552"/>
    </location>
</feature>
<evidence type="ECO:0000256" key="4">
    <source>
        <dbReference type="ARBA" id="ARBA00022737"/>
    </source>
</evidence>
<feature type="compositionally biased region" description="Low complexity" evidence="5">
    <location>
        <begin position="63"/>
        <end position="82"/>
    </location>
</feature>
<evidence type="ECO:0000313" key="7">
    <source>
        <dbReference type="Proteomes" id="UP000318582"/>
    </source>
</evidence>
<evidence type="ECO:0000313" key="6">
    <source>
        <dbReference type="EMBL" id="TPX62281.1"/>
    </source>
</evidence>
<dbReference type="InterPro" id="IPR015943">
    <property type="entry name" value="WD40/YVTN_repeat-like_dom_sf"/>
</dbReference>
<feature type="compositionally biased region" description="Basic and acidic residues" evidence="5">
    <location>
        <begin position="672"/>
        <end position="681"/>
    </location>
</feature>
<keyword evidence="2" id="KW-0963">Cytoplasm</keyword>
<keyword evidence="7" id="KW-1185">Reference proteome</keyword>
<dbReference type="Proteomes" id="UP000318582">
    <property type="component" value="Unassembled WGS sequence"/>
</dbReference>
<feature type="region of interest" description="Disordered" evidence="5">
    <location>
        <begin position="907"/>
        <end position="946"/>
    </location>
</feature>
<feature type="compositionally biased region" description="Polar residues" evidence="5">
    <location>
        <begin position="46"/>
        <end position="62"/>
    </location>
</feature>
<dbReference type="GO" id="GO:0036156">
    <property type="term" value="C:inner dynein arm"/>
    <property type="evidence" value="ECO:0007669"/>
    <property type="project" value="TreeGrafter"/>
</dbReference>
<evidence type="ECO:0000256" key="2">
    <source>
        <dbReference type="ARBA" id="ARBA00022490"/>
    </source>
</evidence>
<dbReference type="GO" id="GO:0045503">
    <property type="term" value="F:dynein light chain binding"/>
    <property type="evidence" value="ECO:0007669"/>
    <property type="project" value="TreeGrafter"/>
</dbReference>
<dbReference type="GO" id="GO:0036159">
    <property type="term" value="P:inner dynein arm assembly"/>
    <property type="evidence" value="ECO:0007669"/>
    <property type="project" value="TreeGrafter"/>
</dbReference>
<feature type="compositionally biased region" description="Low complexity" evidence="5">
    <location>
        <begin position="520"/>
        <end position="531"/>
    </location>
</feature>
<proteinExistence type="predicted"/>
<evidence type="ECO:0008006" key="8">
    <source>
        <dbReference type="Google" id="ProtNLM"/>
    </source>
</evidence>
<sequence length="971" mass="106642">MAEPTLEPPAEAAAPEITSIPDPAPVPPATSKPATSKASRATSRANLTKSSSRVASKTSLTGAASTARLSAKLSKSKNSLKVAGSVNDAEPASAAPDSAPHGSLQEEGFLAVAEEPTGPPEGVMPLFLTTATQDMFKVKGGEDVTPERPFKLIPKADILSDLHARAAIGDFYPAKQAVMDFPGEELLVHWDPGYRYGQNFYLCITVDAMELFMKPVTAEETAESAVADVKKKVVSKKWESYGSEKEIEADWVVNSRPLLNIQVTRRRRHFGAQCKFGDRDAHDGYSECKPYKDPTYDISRMELSQAVQAVPELVDGSVQTSWFRPLNFAVQYEPATMPKNEQDKLMSSSDIEDFLETVTIRFEKALQQNSTLDIFQDDYQELGEADATLEQGAQTYLQEYQSFTDLMHSKDRSISCVDWHPTIRGVLAISCTERLGFDERVEKGLFLRSRKSLILLWSFHDPIHPQLMLEAPEDILCFKFNPHDPNIIAGGCITGQIVLWDITDHQDKLEISRKSARDGAAPVPDDPNAVPSGPNAPGANASGDDDRERKAETPVVPCIAVSSIELSHRGAITDIEWLPKHMELGHNGEPVEKPENGHRELVTASADGQVAFWDTRFKKDMKALDLVWRPFLRVPLSAMDNTFDYSLTKVSIKRTPSDKGATASETTAAPDNTEKTEQSDAKGEFSSKFFCATEEGDLIYADWIAEKASEEKASRVEHAANYHFGAMSDLHRSPFFPDILLSVGGWSFHIWREGVTTGPLLSSAPASSYVICGRWSPTRPGVFYISKYDGSVEVWDLMDRSHAPSSVQNISGTAISYMAVRQYPGKSLSRNQFIAAGDDEGTLHILEVPRNLTKPSKNEKAFVRGFFDREVRRLGYVRGRKEFRAKERTAFEQATLEAAAAKGLKKEGDPAAIVPPGSAAGQRPLSSGTARTAAGAMNAGSTDDEEKLEAEYLKIERNFLELEGLLPPAAD</sequence>
<dbReference type="STRING" id="109895.A0A507EEI8"/>
<feature type="compositionally biased region" description="Low complexity" evidence="5">
    <location>
        <begin position="1"/>
        <end position="16"/>
    </location>
</feature>